<evidence type="ECO:0000313" key="4">
    <source>
        <dbReference type="Proteomes" id="UP000188912"/>
    </source>
</evidence>
<dbReference type="GO" id="GO:0005737">
    <property type="term" value="C:cytoplasm"/>
    <property type="evidence" value="ECO:0007669"/>
    <property type="project" value="TreeGrafter"/>
</dbReference>
<proteinExistence type="predicted"/>
<gene>
    <name evidence="3" type="ORF">BHV28_00360</name>
</gene>
<dbReference type="InterPro" id="IPR006076">
    <property type="entry name" value="FAD-dep_OxRdtase"/>
</dbReference>
<dbReference type="Proteomes" id="UP000188912">
    <property type="component" value="Chromosome"/>
</dbReference>
<accession>A0A1U9JSC2</accession>
<dbReference type="AlphaFoldDB" id="A0A1U9JSC2"/>
<dbReference type="PANTHER" id="PTHR13847:SF281">
    <property type="entry name" value="FAD DEPENDENT OXIDOREDUCTASE DOMAIN-CONTAINING PROTEIN"/>
    <property type="match status" value="1"/>
</dbReference>
<dbReference type="Gene3D" id="3.50.50.60">
    <property type="entry name" value="FAD/NAD(P)-binding domain"/>
    <property type="match status" value="1"/>
</dbReference>
<dbReference type="EMBL" id="CP017315">
    <property type="protein sequence ID" value="AQS40762.1"/>
    <property type="molecule type" value="Genomic_DNA"/>
</dbReference>
<organism evidence="3 4">
    <name type="scientific">Candidatus Tokpelaia hoelldobleri</name>
    <dbReference type="NCBI Taxonomy" id="1902579"/>
    <lineage>
        <taxon>Bacteria</taxon>
        <taxon>Pseudomonadati</taxon>
        <taxon>Pseudomonadota</taxon>
        <taxon>Alphaproteobacteria</taxon>
        <taxon>Hyphomicrobiales</taxon>
        <taxon>Candidatus Tokpelaia</taxon>
    </lineage>
</organism>
<feature type="domain" description="FAD dependent oxidoreductase" evidence="2">
    <location>
        <begin position="38"/>
        <end position="396"/>
    </location>
</feature>
<sequence length="464" mass="51220">MSDFLRTAFADTTFFPFWLDRKDAPPPTPCLIGATRADLVIIGGGFTGLWAAIQAKETNPSCDVVLLEADRVAHGASGRPGGIVSTSVMHGLGNAQRIFPDDLARLEELGHQNIAGFKETIARHNIDANLEWTGEMTVALSSEGMEMVKKEYDLHHAHGHDVTLLDAQATREQLASPLFVGALWSHKASGIVHPAKLAWGLKQAALSLGVRLYELSPMRRIEDLHDRLCIHTRDGTVTAPRALLCTNAFAAGHKRIRSRVVMIRDRILTTEPLNAEQHQAIGWANRQGIYDTRTQLNYMRLTPDNRILFGGRLGYFMNSPADPALDRTPAPYQRLARAFFQTFPQLEGIRFSHAWSGPIAITTRMAVHFQTYYSGKAVYAGGYSGFGVSASRFGARIGLAKLLQDDIPETHMAFAATEPRWVPPEPLRTLGAYITMNALDNADAKGGWRRSWLALVDRLGFPLS</sequence>
<evidence type="ECO:0000259" key="2">
    <source>
        <dbReference type="Pfam" id="PF01266"/>
    </source>
</evidence>
<keyword evidence="4" id="KW-1185">Reference proteome</keyword>
<reference evidence="3 4" key="1">
    <citation type="journal article" date="2010" name="Science">
        <title>Genomic comparison of the ants Camponotus floridanus and Harpegnathos saltator.</title>
        <authorList>
            <person name="Bonasio R."/>
            <person name="Zhang G."/>
            <person name="Ye C."/>
            <person name="Mutti N.S."/>
            <person name="Fang X."/>
            <person name="Qin N."/>
            <person name="Donahue G."/>
            <person name="Yang P."/>
            <person name="Li Q."/>
            <person name="Li C."/>
            <person name="Zhang P."/>
            <person name="Huang Z."/>
            <person name="Berger S.L."/>
            <person name="Reinberg D."/>
            <person name="Wang J."/>
            <person name="Liebig J."/>
        </authorList>
    </citation>
    <scope>NUCLEOTIDE SEQUENCE [LARGE SCALE GENOMIC DNA]</scope>
    <source>
        <strain evidence="3 4">Hsal</strain>
    </source>
</reference>
<dbReference type="KEGG" id="thd:BHV28_00360"/>
<protein>
    <submittedName>
        <fullName evidence="3">FAD-dependent oxidoreductase</fullName>
    </submittedName>
</protein>
<dbReference type="SUPFAM" id="SSF51905">
    <property type="entry name" value="FAD/NAD(P)-binding domain"/>
    <property type="match status" value="1"/>
</dbReference>
<dbReference type="Gene3D" id="3.30.9.10">
    <property type="entry name" value="D-Amino Acid Oxidase, subunit A, domain 2"/>
    <property type="match status" value="1"/>
</dbReference>
<evidence type="ECO:0000256" key="1">
    <source>
        <dbReference type="ARBA" id="ARBA00023002"/>
    </source>
</evidence>
<name>A0A1U9JSC2_9HYPH</name>
<reference evidence="3 4" key="2">
    <citation type="journal article" date="2016" name="Sci. Rep.">
        <title>The genome of Rhizobiales bacteria in predatory ants reveals urease gene functions but no genes for nitrogen fixation.</title>
        <authorList>
            <person name="Neuvonen M.M."/>
            <person name="Tamarit D."/>
            <person name="Naslund K."/>
            <person name="Liebig J."/>
            <person name="Feldhaar H."/>
            <person name="Moran N.A."/>
            <person name="Guy L."/>
            <person name="Andersson S.G."/>
        </authorList>
    </citation>
    <scope>NUCLEOTIDE SEQUENCE [LARGE SCALE GENOMIC DNA]</scope>
    <source>
        <strain evidence="3 4">Hsal</strain>
    </source>
</reference>
<dbReference type="Pfam" id="PF01266">
    <property type="entry name" value="DAO"/>
    <property type="match status" value="1"/>
</dbReference>
<dbReference type="InterPro" id="IPR036188">
    <property type="entry name" value="FAD/NAD-bd_sf"/>
</dbReference>
<dbReference type="GO" id="GO:0016491">
    <property type="term" value="F:oxidoreductase activity"/>
    <property type="evidence" value="ECO:0007669"/>
    <property type="project" value="UniProtKB-KW"/>
</dbReference>
<dbReference type="PANTHER" id="PTHR13847">
    <property type="entry name" value="SARCOSINE DEHYDROGENASE-RELATED"/>
    <property type="match status" value="1"/>
</dbReference>
<evidence type="ECO:0000313" key="3">
    <source>
        <dbReference type="EMBL" id="AQS40762.1"/>
    </source>
</evidence>
<keyword evidence="1" id="KW-0560">Oxidoreductase</keyword>
<dbReference type="STRING" id="1902579.BHV28_00360"/>